<dbReference type="Gene3D" id="1.10.287.950">
    <property type="entry name" value="Methyl-accepting chemotaxis protein"/>
    <property type="match status" value="1"/>
</dbReference>
<sequence length="540" mass="58669">MSLRLKVWVLSGLILIGLLVLTSVGLFTLRQATSDDNEARVKQLLTSTYATVVEMEALAKEGVLSDEQAQEIAARLLRENVYHNSEYVYVADDNLDFIAAPLDPQLHGTSFHEFKDGNNKSVGEIMLQAVNSAGDNLASYHWTQRQADGSIEEKLSIAQRSPRWGWFVGTGIGFNEVNARFWDSAGSQLVICLIVSLFIVVPVHFAVSKIKIGLGGELRDVLGLVRRVADGDLTESAHVLDSADDSIYGSMLRMRHSMREIMLALQSAAQSLDQVGDDIVERAQTSTAMAEEQSSTAIKIAASAEEFNQQTRHAMGQAEDAKNQTHSASSTSEHGQRLISSAVSKFTEIDQSVSTTQDSMDTLANRVDNISAVVSVISAVAEQTNLLALNAAIEAARAGEQGRGFAVVADEVRQLASRTTQATQEISESISAVQQSSQESKSHMDAMVNELREGIKQTREGGAIVESIRSETQVVEDIVSRIGQAMAEHVEASGLILEYVSHMEASSQNTKSAAQGTLETSRKIRDAAHQMSEQLEQFTL</sequence>
<feature type="domain" description="Methyl-accepting transducer" evidence="11">
    <location>
        <begin position="268"/>
        <end position="504"/>
    </location>
</feature>
<keyword evidence="6 8" id="KW-0807">Transducer</keyword>
<evidence type="ECO:0000256" key="7">
    <source>
        <dbReference type="ARBA" id="ARBA00029447"/>
    </source>
</evidence>
<comment type="similarity">
    <text evidence="7">Belongs to the methyl-accepting chemotaxis (MCP) protein family.</text>
</comment>
<dbReference type="Proteomes" id="UP001273505">
    <property type="component" value="Unassembled WGS sequence"/>
</dbReference>
<keyword evidence="5 10" id="KW-0472">Membrane</keyword>
<dbReference type="InterPro" id="IPR004089">
    <property type="entry name" value="MCPsignal_dom"/>
</dbReference>
<dbReference type="InterPro" id="IPR004090">
    <property type="entry name" value="Chemotax_Me-accpt_rcpt"/>
</dbReference>
<proteinExistence type="inferred from homology"/>
<reference evidence="12 13" key="1">
    <citation type="submission" date="2023-11" db="EMBL/GenBank/DDBJ databases">
        <title>Gilvimarinus fulvus sp. nov., isolated from the surface of Kelp.</title>
        <authorList>
            <person name="Sun Y.Y."/>
            <person name="Gong Y."/>
            <person name="Du Z.J."/>
        </authorList>
    </citation>
    <scope>NUCLEOTIDE SEQUENCE [LARGE SCALE GENOMIC DNA]</scope>
    <source>
        <strain evidence="12 13">SDUM040013</strain>
    </source>
</reference>
<feature type="transmembrane region" description="Helical" evidence="10">
    <location>
        <begin position="7"/>
        <end position="29"/>
    </location>
</feature>
<keyword evidence="4 10" id="KW-1133">Transmembrane helix</keyword>
<dbReference type="EMBL" id="JAXAFO010000010">
    <property type="protein sequence ID" value="MDX6849209.1"/>
    <property type="molecule type" value="Genomic_DNA"/>
</dbReference>
<keyword evidence="13" id="KW-1185">Reference proteome</keyword>
<evidence type="ECO:0000313" key="12">
    <source>
        <dbReference type="EMBL" id="MDX6849209.1"/>
    </source>
</evidence>
<evidence type="ECO:0000313" key="13">
    <source>
        <dbReference type="Proteomes" id="UP001273505"/>
    </source>
</evidence>
<feature type="region of interest" description="Disordered" evidence="9">
    <location>
        <begin position="309"/>
        <end position="337"/>
    </location>
</feature>
<dbReference type="RefSeq" id="WP_302721447.1">
    <property type="nucleotide sequence ID" value="NZ_JAULRU010000319.1"/>
</dbReference>
<name>A0ABU4RWF2_9GAMM</name>
<evidence type="ECO:0000259" key="11">
    <source>
        <dbReference type="PROSITE" id="PS50111"/>
    </source>
</evidence>
<dbReference type="Pfam" id="PF00015">
    <property type="entry name" value="MCPsignal"/>
    <property type="match status" value="1"/>
</dbReference>
<dbReference type="SMART" id="SM01049">
    <property type="entry name" value="Cache_2"/>
    <property type="match status" value="1"/>
</dbReference>
<dbReference type="Gene3D" id="3.30.450.20">
    <property type="entry name" value="PAS domain"/>
    <property type="match status" value="1"/>
</dbReference>
<dbReference type="PANTHER" id="PTHR32089:SF119">
    <property type="entry name" value="METHYL-ACCEPTING CHEMOTAXIS PROTEIN CTPL"/>
    <property type="match status" value="1"/>
</dbReference>
<evidence type="ECO:0000256" key="6">
    <source>
        <dbReference type="ARBA" id="ARBA00023224"/>
    </source>
</evidence>
<protein>
    <submittedName>
        <fullName evidence="12">Methyl-accepting chemotaxis protein</fullName>
    </submittedName>
</protein>
<evidence type="ECO:0000256" key="9">
    <source>
        <dbReference type="SAM" id="MobiDB-lite"/>
    </source>
</evidence>
<dbReference type="PRINTS" id="PR00260">
    <property type="entry name" value="CHEMTRNSDUCR"/>
</dbReference>
<dbReference type="SMART" id="SM00283">
    <property type="entry name" value="MA"/>
    <property type="match status" value="1"/>
</dbReference>
<dbReference type="SUPFAM" id="SSF58104">
    <property type="entry name" value="Methyl-accepting chemotaxis protein (MCP) signaling domain"/>
    <property type="match status" value="1"/>
</dbReference>
<gene>
    <name evidence="12" type="ORF">SCD92_07545</name>
</gene>
<evidence type="ECO:0000256" key="2">
    <source>
        <dbReference type="ARBA" id="ARBA00022475"/>
    </source>
</evidence>
<dbReference type="PANTHER" id="PTHR32089">
    <property type="entry name" value="METHYL-ACCEPTING CHEMOTAXIS PROTEIN MCPB"/>
    <property type="match status" value="1"/>
</dbReference>
<dbReference type="Pfam" id="PF17200">
    <property type="entry name" value="sCache_2"/>
    <property type="match status" value="1"/>
</dbReference>
<evidence type="ECO:0000256" key="4">
    <source>
        <dbReference type="ARBA" id="ARBA00022989"/>
    </source>
</evidence>
<evidence type="ECO:0000256" key="10">
    <source>
        <dbReference type="SAM" id="Phobius"/>
    </source>
</evidence>
<comment type="caution">
    <text evidence="12">The sequence shown here is derived from an EMBL/GenBank/DDBJ whole genome shotgun (WGS) entry which is preliminary data.</text>
</comment>
<evidence type="ECO:0000256" key="5">
    <source>
        <dbReference type="ARBA" id="ARBA00023136"/>
    </source>
</evidence>
<dbReference type="PROSITE" id="PS50111">
    <property type="entry name" value="CHEMOTAXIS_TRANSDUC_2"/>
    <property type="match status" value="1"/>
</dbReference>
<keyword evidence="3 10" id="KW-0812">Transmembrane</keyword>
<feature type="compositionally biased region" description="Polar residues" evidence="9">
    <location>
        <begin position="324"/>
        <end position="337"/>
    </location>
</feature>
<keyword evidence="2" id="KW-1003">Cell membrane</keyword>
<organism evidence="12 13">
    <name type="scientific">Gilvimarinus gilvus</name>
    <dbReference type="NCBI Taxonomy" id="3058038"/>
    <lineage>
        <taxon>Bacteria</taxon>
        <taxon>Pseudomonadati</taxon>
        <taxon>Pseudomonadota</taxon>
        <taxon>Gammaproteobacteria</taxon>
        <taxon>Cellvibrionales</taxon>
        <taxon>Cellvibrionaceae</taxon>
        <taxon>Gilvimarinus</taxon>
    </lineage>
</organism>
<evidence type="ECO:0000256" key="8">
    <source>
        <dbReference type="PROSITE-ProRule" id="PRU00284"/>
    </source>
</evidence>
<accession>A0ABU4RWF2</accession>
<evidence type="ECO:0000256" key="1">
    <source>
        <dbReference type="ARBA" id="ARBA00004651"/>
    </source>
</evidence>
<comment type="subcellular location">
    <subcellularLocation>
        <location evidence="1">Cell membrane</location>
        <topology evidence="1">Multi-pass membrane protein</topology>
    </subcellularLocation>
</comment>
<dbReference type="InterPro" id="IPR033480">
    <property type="entry name" value="sCache_2"/>
</dbReference>
<evidence type="ECO:0000256" key="3">
    <source>
        <dbReference type="ARBA" id="ARBA00022692"/>
    </source>
</evidence>